<comment type="caution">
    <text evidence="3">The sequence shown here is derived from an EMBL/GenBank/DDBJ whole genome shotgun (WGS) entry which is preliminary data.</text>
</comment>
<dbReference type="SUPFAM" id="SSF48403">
    <property type="entry name" value="Ankyrin repeat"/>
    <property type="match status" value="1"/>
</dbReference>
<evidence type="ECO:0000256" key="1">
    <source>
        <dbReference type="PROSITE-ProRule" id="PRU00175"/>
    </source>
</evidence>
<dbReference type="PROSITE" id="PS50089">
    <property type="entry name" value="ZF_RING_2"/>
    <property type="match status" value="1"/>
</dbReference>
<sequence>MGQAQSSAIQQTKLHWYVLGEDWSGCRRRLQKSQGAEARVLNTCGDLPLHLACYTGNAPPDILRALLDAYPNSLRMPNKTGRDALELASINYHLDHPHRAEVLFLLRWYRPGHSSSNSFVENGEDSIDHDIDGEILLPSDIFSQSPPEHMYMTSTICVACMEKPSDIAILPCGHICLCRECVCSTRVLHCGKCPVGRCEVIGLYRLEEEDNHEVSMMHSEEELLCSSDEVMQQCDEKHGRIMEIAC</sequence>
<keyword evidence="1" id="KW-0863">Zinc-finger</keyword>
<dbReference type="EMBL" id="JALLBG020000108">
    <property type="protein sequence ID" value="KAL3764213.1"/>
    <property type="molecule type" value="Genomic_DNA"/>
</dbReference>
<dbReference type="GO" id="GO:0008270">
    <property type="term" value="F:zinc ion binding"/>
    <property type="evidence" value="ECO:0007669"/>
    <property type="project" value="UniProtKB-KW"/>
</dbReference>
<evidence type="ECO:0000259" key="2">
    <source>
        <dbReference type="PROSITE" id="PS50089"/>
    </source>
</evidence>
<dbReference type="InterPro" id="IPR013083">
    <property type="entry name" value="Znf_RING/FYVE/PHD"/>
</dbReference>
<dbReference type="InterPro" id="IPR001841">
    <property type="entry name" value="Znf_RING"/>
</dbReference>
<proteinExistence type="predicted"/>
<dbReference type="Pfam" id="PF13920">
    <property type="entry name" value="zf-C3HC4_3"/>
    <property type="match status" value="1"/>
</dbReference>
<evidence type="ECO:0000313" key="3">
    <source>
        <dbReference type="EMBL" id="KAL3764213.1"/>
    </source>
</evidence>
<dbReference type="Proteomes" id="UP001530293">
    <property type="component" value="Unassembled WGS sequence"/>
</dbReference>
<dbReference type="InterPro" id="IPR036770">
    <property type="entry name" value="Ankyrin_rpt-contain_sf"/>
</dbReference>
<keyword evidence="1" id="KW-0862">Zinc</keyword>
<dbReference type="AlphaFoldDB" id="A0ABD3MMY7"/>
<feature type="domain" description="RING-type" evidence="2">
    <location>
        <begin position="157"/>
        <end position="197"/>
    </location>
</feature>
<dbReference type="Gene3D" id="1.25.40.20">
    <property type="entry name" value="Ankyrin repeat-containing domain"/>
    <property type="match status" value="1"/>
</dbReference>
<dbReference type="Gene3D" id="3.30.40.10">
    <property type="entry name" value="Zinc/RING finger domain, C3HC4 (zinc finger)"/>
    <property type="match status" value="1"/>
</dbReference>
<organism evidence="3 4">
    <name type="scientific">Discostella pseudostelligera</name>
    <dbReference type="NCBI Taxonomy" id="259834"/>
    <lineage>
        <taxon>Eukaryota</taxon>
        <taxon>Sar</taxon>
        <taxon>Stramenopiles</taxon>
        <taxon>Ochrophyta</taxon>
        <taxon>Bacillariophyta</taxon>
        <taxon>Coscinodiscophyceae</taxon>
        <taxon>Thalassiosirophycidae</taxon>
        <taxon>Stephanodiscales</taxon>
        <taxon>Stephanodiscaceae</taxon>
        <taxon>Discostella</taxon>
    </lineage>
</organism>
<accession>A0ABD3MMY7</accession>
<evidence type="ECO:0000313" key="4">
    <source>
        <dbReference type="Proteomes" id="UP001530293"/>
    </source>
</evidence>
<reference evidence="3 4" key="1">
    <citation type="submission" date="2024-10" db="EMBL/GenBank/DDBJ databases">
        <title>Updated reference genomes for cyclostephanoid diatoms.</title>
        <authorList>
            <person name="Roberts W.R."/>
            <person name="Alverson A.J."/>
        </authorList>
    </citation>
    <scope>NUCLEOTIDE SEQUENCE [LARGE SCALE GENOMIC DNA]</scope>
    <source>
        <strain evidence="3 4">AJA232-27</strain>
    </source>
</reference>
<gene>
    <name evidence="3" type="ORF">ACHAWU_004025</name>
</gene>
<dbReference type="SUPFAM" id="SSF57850">
    <property type="entry name" value="RING/U-box"/>
    <property type="match status" value="1"/>
</dbReference>
<name>A0ABD3MMY7_9STRA</name>
<protein>
    <recommendedName>
        <fullName evidence="2">RING-type domain-containing protein</fullName>
    </recommendedName>
</protein>
<keyword evidence="4" id="KW-1185">Reference proteome</keyword>
<keyword evidence="1" id="KW-0479">Metal-binding</keyword>